<protein>
    <submittedName>
        <fullName evidence="1">13944_t:CDS:1</fullName>
    </submittedName>
</protein>
<keyword evidence="2" id="KW-1185">Reference proteome</keyword>
<feature type="non-terminal residue" evidence="1">
    <location>
        <position position="245"/>
    </location>
</feature>
<feature type="non-terminal residue" evidence="1">
    <location>
        <position position="1"/>
    </location>
</feature>
<proteinExistence type="predicted"/>
<accession>A0ACA9QLC0</accession>
<comment type="caution">
    <text evidence="1">The sequence shown here is derived from an EMBL/GenBank/DDBJ whole genome shotgun (WGS) entry which is preliminary data.</text>
</comment>
<evidence type="ECO:0000313" key="1">
    <source>
        <dbReference type="EMBL" id="CAG8756473.1"/>
    </source>
</evidence>
<sequence>TCLLKKAKTDNKIEADDIVYNRIMLEELRININNIDNTKLGIITDIFYETFSGIHDKNPTFTRTILFLLLSVGQQANRNETSKASTAGGFERNNNDSSNAYSGKSNDRSANDNYSNDSKGDSYNSRSSSRDNNNNKNGNSNYDSKIITINFVAIAKDKEQNRTQKFFIVVKFYAKFDDLNKKYPKFAINIDVVECKTDYILLLNKKVSYSEYLKTVKQQACLGISNIPKAEVQFESGLHKVEEKI</sequence>
<organism evidence="1 2">
    <name type="scientific">Racocetra persica</name>
    <dbReference type="NCBI Taxonomy" id="160502"/>
    <lineage>
        <taxon>Eukaryota</taxon>
        <taxon>Fungi</taxon>
        <taxon>Fungi incertae sedis</taxon>
        <taxon>Mucoromycota</taxon>
        <taxon>Glomeromycotina</taxon>
        <taxon>Glomeromycetes</taxon>
        <taxon>Diversisporales</taxon>
        <taxon>Gigasporaceae</taxon>
        <taxon>Racocetra</taxon>
    </lineage>
</organism>
<dbReference type="Proteomes" id="UP000789920">
    <property type="component" value="Unassembled WGS sequence"/>
</dbReference>
<gene>
    <name evidence="1" type="ORF">RPERSI_LOCUS14730</name>
</gene>
<dbReference type="EMBL" id="CAJVQC010034465">
    <property type="protein sequence ID" value="CAG8756473.1"/>
    <property type="molecule type" value="Genomic_DNA"/>
</dbReference>
<name>A0ACA9QLC0_9GLOM</name>
<reference evidence="1" key="1">
    <citation type="submission" date="2021-06" db="EMBL/GenBank/DDBJ databases">
        <authorList>
            <person name="Kallberg Y."/>
            <person name="Tangrot J."/>
            <person name="Rosling A."/>
        </authorList>
    </citation>
    <scope>NUCLEOTIDE SEQUENCE</scope>
    <source>
        <strain evidence="1">MA461A</strain>
    </source>
</reference>
<evidence type="ECO:0000313" key="2">
    <source>
        <dbReference type="Proteomes" id="UP000789920"/>
    </source>
</evidence>